<dbReference type="EMBL" id="BSYO01000035">
    <property type="protein sequence ID" value="GMH28986.1"/>
    <property type="molecule type" value="Genomic_DNA"/>
</dbReference>
<name>A0AAD3THC2_NEPGR</name>
<gene>
    <name evidence="1" type="ORF">Nepgr_030829</name>
</gene>
<dbReference type="AlphaFoldDB" id="A0AAD3THC2"/>
<dbReference type="Proteomes" id="UP001279734">
    <property type="component" value="Unassembled WGS sequence"/>
</dbReference>
<accession>A0AAD3THC2</accession>
<evidence type="ECO:0000313" key="2">
    <source>
        <dbReference type="Proteomes" id="UP001279734"/>
    </source>
</evidence>
<comment type="caution">
    <text evidence="1">The sequence shown here is derived from an EMBL/GenBank/DDBJ whole genome shotgun (WGS) entry which is preliminary data.</text>
</comment>
<proteinExistence type="predicted"/>
<evidence type="ECO:0000313" key="1">
    <source>
        <dbReference type="EMBL" id="GMH28986.1"/>
    </source>
</evidence>
<protein>
    <submittedName>
        <fullName evidence="1">Uncharacterized protein</fullName>
    </submittedName>
</protein>
<reference evidence="1" key="1">
    <citation type="submission" date="2023-05" db="EMBL/GenBank/DDBJ databases">
        <title>Nepenthes gracilis genome sequencing.</title>
        <authorList>
            <person name="Fukushima K."/>
        </authorList>
    </citation>
    <scope>NUCLEOTIDE SEQUENCE</scope>
    <source>
        <strain evidence="1">SING2019-196</strain>
    </source>
</reference>
<sequence>MSGCKTLVVLRFKFPTIFNLSYERELLKNVEAVALLFNSTFGQKFIPMPANATLVKELVNECARHLLALKVIGSSSRGQDQIYWMSAKNRPSNGEPIYEFNDIKLLEWVKFSISHLLK</sequence>
<organism evidence="1 2">
    <name type="scientific">Nepenthes gracilis</name>
    <name type="common">Slender pitcher plant</name>
    <dbReference type="NCBI Taxonomy" id="150966"/>
    <lineage>
        <taxon>Eukaryota</taxon>
        <taxon>Viridiplantae</taxon>
        <taxon>Streptophyta</taxon>
        <taxon>Embryophyta</taxon>
        <taxon>Tracheophyta</taxon>
        <taxon>Spermatophyta</taxon>
        <taxon>Magnoliopsida</taxon>
        <taxon>eudicotyledons</taxon>
        <taxon>Gunneridae</taxon>
        <taxon>Pentapetalae</taxon>
        <taxon>Caryophyllales</taxon>
        <taxon>Nepenthaceae</taxon>
        <taxon>Nepenthes</taxon>
    </lineage>
</organism>
<keyword evidence="2" id="KW-1185">Reference proteome</keyword>